<evidence type="ECO:0000313" key="2">
    <source>
        <dbReference type="Proteomes" id="UP000324585"/>
    </source>
</evidence>
<dbReference type="GO" id="GO:0008168">
    <property type="term" value="F:methyltransferase activity"/>
    <property type="evidence" value="ECO:0007669"/>
    <property type="project" value="UniProtKB-KW"/>
</dbReference>
<keyword evidence="1" id="KW-0489">Methyltransferase</keyword>
<dbReference type="InterPro" id="IPR010719">
    <property type="entry name" value="MnmM_MeTrfase"/>
</dbReference>
<dbReference type="EMBL" id="VRMN01000001">
    <property type="protein sequence ID" value="KAA8497692.1"/>
    <property type="molecule type" value="Genomic_DNA"/>
</dbReference>
<reference evidence="2" key="1">
    <citation type="journal article" date="2019" name="Nat. Commun.">
        <title>Expansion of phycobilisome linker gene families in mesophilic red algae.</title>
        <authorList>
            <person name="Lee J."/>
            <person name="Kim D."/>
            <person name="Bhattacharya D."/>
            <person name="Yoon H.S."/>
        </authorList>
    </citation>
    <scope>NUCLEOTIDE SEQUENCE [LARGE SCALE GENOMIC DNA]</scope>
    <source>
        <strain evidence="2">CCMP 1328</strain>
    </source>
</reference>
<dbReference type="Pfam" id="PF06962">
    <property type="entry name" value="rRNA_methylase"/>
    <property type="match status" value="1"/>
</dbReference>
<dbReference type="AlphaFoldDB" id="A0A5J4Z3B2"/>
<gene>
    <name evidence="1" type="ORF">FVE85_5277</name>
</gene>
<dbReference type="CDD" id="cd02440">
    <property type="entry name" value="AdoMet_MTases"/>
    <property type="match status" value="1"/>
</dbReference>
<dbReference type="InterPro" id="IPR029063">
    <property type="entry name" value="SAM-dependent_MTases_sf"/>
</dbReference>
<sequence length="261" mass="28346">MSKGGAGFCALVNGVRAAGHGARGVRDMWSRCAMCTQSVSAEKAKKSSARCRVLTRSAKFWHVFAAEAVRPGDAVLDATVGNGHDTLHLARMVGPEGTVYGLDIQDSALTRTRERLDEAFPPNELLTDSSNSLRPRIVLEKRSHETFPESIRDGDLALVVYNLGFLPGTDPLGEQRRVTTRADTTVQSLHMSLQKLRVGGLIVVTCYIGHEHGLEEQKAVLDWATNLTTASTVHMKWLNRDQAPSVVLIEKTAQTASGNDA</sequence>
<dbReference type="OrthoDB" id="2984at2759"/>
<keyword evidence="1" id="KW-0808">Transferase</keyword>
<dbReference type="GO" id="GO:0032259">
    <property type="term" value="P:methylation"/>
    <property type="evidence" value="ECO:0007669"/>
    <property type="project" value="UniProtKB-KW"/>
</dbReference>
<protein>
    <submittedName>
        <fullName evidence="1">Putative rRNA methylase YtqB</fullName>
    </submittedName>
</protein>
<comment type="caution">
    <text evidence="1">The sequence shown here is derived from an EMBL/GenBank/DDBJ whole genome shotgun (WGS) entry which is preliminary data.</text>
</comment>
<evidence type="ECO:0000313" key="1">
    <source>
        <dbReference type="EMBL" id="KAA8497692.1"/>
    </source>
</evidence>
<accession>A0A5J4Z3B2</accession>
<dbReference type="SUPFAM" id="SSF53335">
    <property type="entry name" value="S-adenosyl-L-methionine-dependent methyltransferases"/>
    <property type="match status" value="1"/>
</dbReference>
<dbReference type="PANTHER" id="PTHR35276:SF1">
    <property type="entry name" value="TRNA (MNM(5)S(2)U34)-METHYLTRANSFERASE, CHLOROPLASTIC"/>
    <property type="match status" value="1"/>
</dbReference>
<keyword evidence="2" id="KW-1185">Reference proteome</keyword>
<dbReference type="Gene3D" id="3.40.50.150">
    <property type="entry name" value="Vaccinia Virus protein VP39"/>
    <property type="match status" value="1"/>
</dbReference>
<dbReference type="PANTHER" id="PTHR35276">
    <property type="entry name" value="S-ADENOSYL-L-METHIONINE-DEPENDENT METHYLTRANSFERASES SUPERFAMILY PROTEIN"/>
    <property type="match status" value="1"/>
</dbReference>
<dbReference type="Proteomes" id="UP000324585">
    <property type="component" value="Unassembled WGS sequence"/>
</dbReference>
<name>A0A5J4Z3B2_PORPP</name>
<organism evidence="1 2">
    <name type="scientific">Porphyridium purpureum</name>
    <name type="common">Red alga</name>
    <name type="synonym">Porphyridium cruentum</name>
    <dbReference type="NCBI Taxonomy" id="35688"/>
    <lineage>
        <taxon>Eukaryota</taxon>
        <taxon>Rhodophyta</taxon>
        <taxon>Bangiophyceae</taxon>
        <taxon>Porphyridiales</taxon>
        <taxon>Porphyridiaceae</taxon>
        <taxon>Porphyridium</taxon>
    </lineage>
</organism>
<proteinExistence type="predicted"/>